<dbReference type="Proteomes" id="UP000194236">
    <property type="component" value="Unassembled WGS sequence"/>
</dbReference>
<feature type="region of interest" description="Disordered" evidence="1">
    <location>
        <begin position="115"/>
        <end position="139"/>
    </location>
</feature>
<name>A0A1Y3BA54_EURMA</name>
<accession>A0A1Y3BA54</accession>
<evidence type="ECO:0000313" key="3">
    <source>
        <dbReference type="Proteomes" id="UP000194236"/>
    </source>
</evidence>
<evidence type="ECO:0000313" key="2">
    <source>
        <dbReference type="EMBL" id="OTF77057.1"/>
    </source>
</evidence>
<reference evidence="2 3" key="1">
    <citation type="submission" date="2017-03" db="EMBL/GenBank/DDBJ databases">
        <title>Genome Survey of Euroglyphus maynei.</title>
        <authorList>
            <person name="Arlian L.G."/>
            <person name="Morgan M.S."/>
            <person name="Rider S.D."/>
        </authorList>
    </citation>
    <scope>NUCLEOTIDE SEQUENCE [LARGE SCALE GENOMIC DNA]</scope>
    <source>
        <strain evidence="2">Arlian Lab</strain>
        <tissue evidence="2">Whole body</tissue>
    </source>
</reference>
<keyword evidence="3" id="KW-1185">Reference proteome</keyword>
<dbReference type="EMBL" id="MUJZ01034542">
    <property type="protein sequence ID" value="OTF77057.1"/>
    <property type="molecule type" value="Genomic_DNA"/>
</dbReference>
<protein>
    <submittedName>
        <fullName evidence="2">Uncharacterized protein</fullName>
    </submittedName>
</protein>
<proteinExistence type="predicted"/>
<dbReference type="OrthoDB" id="269822at2759"/>
<evidence type="ECO:0000256" key="1">
    <source>
        <dbReference type="SAM" id="MobiDB-lite"/>
    </source>
</evidence>
<organism evidence="2 3">
    <name type="scientific">Euroglyphus maynei</name>
    <name type="common">Mayne's house dust mite</name>
    <dbReference type="NCBI Taxonomy" id="6958"/>
    <lineage>
        <taxon>Eukaryota</taxon>
        <taxon>Metazoa</taxon>
        <taxon>Ecdysozoa</taxon>
        <taxon>Arthropoda</taxon>
        <taxon>Chelicerata</taxon>
        <taxon>Arachnida</taxon>
        <taxon>Acari</taxon>
        <taxon>Acariformes</taxon>
        <taxon>Sarcoptiformes</taxon>
        <taxon>Astigmata</taxon>
        <taxon>Psoroptidia</taxon>
        <taxon>Analgoidea</taxon>
        <taxon>Pyroglyphidae</taxon>
        <taxon>Pyroglyphinae</taxon>
        <taxon>Euroglyphus</taxon>
    </lineage>
</organism>
<sequence>MNESSQMRKNVEKVYLELCDECSLPESANMAQCLRIITLRFATCPTVIGFKIEPSELDLSDIFEKLSNVSYQFEGNIDSNNSNQRLRFFLNSSSSKKQQTNEIEQQHEMTFDVDNKCRNKNSSSSLSSNVESSPTTLPAINNSPTIKRIAQSLERIFEREHKIILRSNSYVVREINNANNFISNQSPAVIHEAESKQSLLSISDDGQLRSILKKTSSSPLVSKKIHINSVTEQDQKYFRDSID</sequence>
<dbReference type="AlphaFoldDB" id="A0A1Y3BA54"/>
<gene>
    <name evidence="2" type="ORF">BLA29_005024</name>
</gene>
<comment type="caution">
    <text evidence="2">The sequence shown here is derived from an EMBL/GenBank/DDBJ whole genome shotgun (WGS) entry which is preliminary data.</text>
</comment>
<feature type="compositionally biased region" description="Low complexity" evidence="1">
    <location>
        <begin position="120"/>
        <end position="133"/>
    </location>
</feature>